<proteinExistence type="predicted"/>
<keyword evidence="2" id="KW-1185">Reference proteome</keyword>
<evidence type="ECO:0000313" key="1">
    <source>
        <dbReference type="EMBL" id="KAE9384148.1"/>
    </source>
</evidence>
<accession>A0A6A4GFB0</accession>
<dbReference type="AlphaFoldDB" id="A0A6A4GFB0"/>
<sequence>MAEYSDFSATINHANSLLSIAFSLISKLPPNNLNLPPDAVAGLQDLHQWSETILKWVVAVSNNSTDKYDTVLQFEPATYFNGPLRTVHTQITRNKDISEMEEHALEMLDLVSKSPTPQKFDALLATMELYGYVGARTICHKSGFVSMFNGYELISEQEMLDHFHARRLHPRSPSKLADHFHTLISETKHQSNMITAENELLPSASNDNIIRWINSVIRNVESIRLANQWRELTDDHRGRLFDKVTSTLIIPGHDTSLWQQNNDSSSGSRARAHYLELIKRRIVLQDLYSRLGPTVLLDPSVLDIAADTLFCPSKFYHIIYPAISKELSIKDIIKNEYWRRRRFTLQVLKAISSSTVVNFVTEFLDETKPDGVGSIGDSNT</sequence>
<protein>
    <submittedName>
        <fullName evidence="1">Uncharacterized protein</fullName>
    </submittedName>
</protein>
<name>A0A6A4GFB0_9AGAR</name>
<organism evidence="1 2">
    <name type="scientific">Gymnopus androsaceus JB14</name>
    <dbReference type="NCBI Taxonomy" id="1447944"/>
    <lineage>
        <taxon>Eukaryota</taxon>
        <taxon>Fungi</taxon>
        <taxon>Dikarya</taxon>
        <taxon>Basidiomycota</taxon>
        <taxon>Agaricomycotina</taxon>
        <taxon>Agaricomycetes</taxon>
        <taxon>Agaricomycetidae</taxon>
        <taxon>Agaricales</taxon>
        <taxon>Marasmiineae</taxon>
        <taxon>Omphalotaceae</taxon>
        <taxon>Gymnopus</taxon>
    </lineage>
</organism>
<dbReference type="EMBL" id="ML770209">
    <property type="protein sequence ID" value="KAE9384148.1"/>
    <property type="molecule type" value="Genomic_DNA"/>
</dbReference>
<reference evidence="1" key="1">
    <citation type="journal article" date="2019" name="Environ. Microbiol.">
        <title>Fungal ecological strategies reflected in gene transcription - a case study of two litter decomposers.</title>
        <authorList>
            <person name="Barbi F."/>
            <person name="Kohler A."/>
            <person name="Barry K."/>
            <person name="Baskaran P."/>
            <person name="Daum C."/>
            <person name="Fauchery L."/>
            <person name="Ihrmark K."/>
            <person name="Kuo A."/>
            <person name="LaButti K."/>
            <person name="Lipzen A."/>
            <person name="Morin E."/>
            <person name="Grigoriev I.V."/>
            <person name="Henrissat B."/>
            <person name="Lindahl B."/>
            <person name="Martin F."/>
        </authorList>
    </citation>
    <scope>NUCLEOTIDE SEQUENCE</scope>
    <source>
        <strain evidence="1">JB14</strain>
    </source>
</reference>
<gene>
    <name evidence="1" type="ORF">BT96DRAFT_1008368</name>
</gene>
<evidence type="ECO:0000313" key="2">
    <source>
        <dbReference type="Proteomes" id="UP000799118"/>
    </source>
</evidence>
<dbReference type="Proteomes" id="UP000799118">
    <property type="component" value="Unassembled WGS sequence"/>
</dbReference>